<dbReference type="Pfam" id="PF07714">
    <property type="entry name" value="PK_Tyr_Ser-Thr"/>
    <property type="match status" value="1"/>
</dbReference>
<sequence>MAQKTEANSPAFDYELYEGDPERLRTVIAAPANPSPYVEPASLQFKYRIGHGLLGDVWLATHHQSGTDYDEYHEVAVKMLHPINNNGMNKFLRKFEDLWMNLNSRKFEGLCWLHGISVISGKICIVMKFYEGSIGDRVARLKGGKLPLSDVLRYGIELARGIQALHVLGSLALNLKPTNFLLTEQDQVILGDFGIPYLLLGVPHADSKLELRLGTPNYMAPEQWDPQVRGPVALETDSWGFGCSILEMLTGVQPWFGEPVNNIFQLVVIKQEKPQVPGDLPPTIENVLKGCFQYDPRNRPLLADIQQAFESSQNAVCIDGEWTGISSKLYIDKMTFGNYTRWYFSKDRLQVGDIVRSRRSAHSGKLHNKDVGEGTVVGLEKDSDQDGFVLVRIPHLHNPLRVNVSSLERVTYGFASGHWVRMINDDKRHSSVGILHTIQRDGSVCVAFLGLETLWEGHCSELQIAEPHYIGQFVKIKPDISTPRFQFLHTKNGEWATGKIIQILPNGCLVIDFPGRLRLAAEPRHFLADPDEVERVSFDKCHGVVEKYQHIEDFHWTVRPLAIAFAVLTALRLGVFVGVKVGSRLKKGQQEQKRSEGRPLDVQGSSNSAWLPPAVANILYKEGSTSTVVR</sequence>
<evidence type="ECO:0000313" key="4">
    <source>
        <dbReference type="Proteomes" id="UP001454036"/>
    </source>
</evidence>
<name>A0AAV3QBM4_LITER</name>
<dbReference type="InterPro" id="IPR001245">
    <property type="entry name" value="Ser-Thr/Tyr_kinase_cat_dom"/>
</dbReference>
<gene>
    <name evidence="3" type="ORF">LIER_17146</name>
</gene>
<feature type="domain" description="Protein kinase" evidence="2">
    <location>
        <begin position="43"/>
        <end position="309"/>
    </location>
</feature>
<evidence type="ECO:0000256" key="1">
    <source>
        <dbReference type="SAM" id="MobiDB-lite"/>
    </source>
</evidence>
<feature type="compositionally biased region" description="Basic and acidic residues" evidence="1">
    <location>
        <begin position="588"/>
        <end position="599"/>
    </location>
</feature>
<dbReference type="GO" id="GO:0004672">
    <property type="term" value="F:protein kinase activity"/>
    <property type="evidence" value="ECO:0007669"/>
    <property type="project" value="InterPro"/>
</dbReference>
<accession>A0AAV3QBM4</accession>
<dbReference type="Gene3D" id="1.10.510.10">
    <property type="entry name" value="Transferase(Phosphotransferase) domain 1"/>
    <property type="match status" value="1"/>
</dbReference>
<reference evidence="3 4" key="1">
    <citation type="submission" date="2024-01" db="EMBL/GenBank/DDBJ databases">
        <title>The complete chloroplast genome sequence of Lithospermum erythrorhizon: insights into the phylogenetic relationship among Boraginaceae species and the maternal lineages of purple gromwells.</title>
        <authorList>
            <person name="Okada T."/>
            <person name="Watanabe K."/>
        </authorList>
    </citation>
    <scope>NUCLEOTIDE SEQUENCE [LARGE SCALE GENOMIC DNA]</scope>
</reference>
<proteinExistence type="predicted"/>
<dbReference type="AlphaFoldDB" id="A0AAV3QBM4"/>
<dbReference type="SUPFAM" id="SSF56112">
    <property type="entry name" value="Protein kinase-like (PK-like)"/>
    <property type="match status" value="1"/>
</dbReference>
<evidence type="ECO:0000313" key="3">
    <source>
        <dbReference type="EMBL" id="GAA0160636.1"/>
    </source>
</evidence>
<comment type="caution">
    <text evidence="3">The sequence shown here is derived from an EMBL/GenBank/DDBJ whole genome shotgun (WGS) entry which is preliminary data.</text>
</comment>
<dbReference type="InterPro" id="IPR011009">
    <property type="entry name" value="Kinase-like_dom_sf"/>
</dbReference>
<dbReference type="InterPro" id="IPR053293">
    <property type="entry name" value="OCM_Kinase"/>
</dbReference>
<protein>
    <recommendedName>
        <fullName evidence="2">Protein kinase domain-containing protein</fullName>
    </recommendedName>
</protein>
<dbReference type="InterPro" id="IPR000719">
    <property type="entry name" value="Prot_kinase_dom"/>
</dbReference>
<dbReference type="PROSITE" id="PS50011">
    <property type="entry name" value="PROTEIN_KINASE_DOM"/>
    <property type="match status" value="1"/>
</dbReference>
<dbReference type="Gene3D" id="3.30.200.20">
    <property type="entry name" value="Phosphorylase Kinase, domain 1"/>
    <property type="match status" value="1"/>
</dbReference>
<dbReference type="PANTHER" id="PTHR47209:SF10">
    <property type="entry name" value="E3 UBIQUITIN-PROTEIN LIGASE KEG-LIKE"/>
    <property type="match status" value="1"/>
</dbReference>
<dbReference type="PANTHER" id="PTHR47209">
    <property type="entry name" value="OS06G0639500 PROTEIN"/>
    <property type="match status" value="1"/>
</dbReference>
<dbReference type="Proteomes" id="UP001454036">
    <property type="component" value="Unassembled WGS sequence"/>
</dbReference>
<dbReference type="EMBL" id="BAABME010003942">
    <property type="protein sequence ID" value="GAA0160636.1"/>
    <property type="molecule type" value="Genomic_DNA"/>
</dbReference>
<organism evidence="3 4">
    <name type="scientific">Lithospermum erythrorhizon</name>
    <name type="common">Purple gromwell</name>
    <name type="synonym">Lithospermum officinale var. erythrorhizon</name>
    <dbReference type="NCBI Taxonomy" id="34254"/>
    <lineage>
        <taxon>Eukaryota</taxon>
        <taxon>Viridiplantae</taxon>
        <taxon>Streptophyta</taxon>
        <taxon>Embryophyta</taxon>
        <taxon>Tracheophyta</taxon>
        <taxon>Spermatophyta</taxon>
        <taxon>Magnoliopsida</taxon>
        <taxon>eudicotyledons</taxon>
        <taxon>Gunneridae</taxon>
        <taxon>Pentapetalae</taxon>
        <taxon>asterids</taxon>
        <taxon>lamiids</taxon>
        <taxon>Boraginales</taxon>
        <taxon>Boraginaceae</taxon>
        <taxon>Boraginoideae</taxon>
        <taxon>Lithospermeae</taxon>
        <taxon>Lithospermum</taxon>
    </lineage>
</organism>
<feature type="region of interest" description="Disordered" evidence="1">
    <location>
        <begin position="587"/>
        <end position="608"/>
    </location>
</feature>
<evidence type="ECO:0000259" key="2">
    <source>
        <dbReference type="PROSITE" id="PS50011"/>
    </source>
</evidence>
<keyword evidence="4" id="KW-1185">Reference proteome</keyword>
<dbReference type="CDD" id="cd14014">
    <property type="entry name" value="STKc_PknB_like"/>
    <property type="match status" value="1"/>
</dbReference>
<dbReference type="GO" id="GO:0005524">
    <property type="term" value="F:ATP binding"/>
    <property type="evidence" value="ECO:0007669"/>
    <property type="project" value="InterPro"/>
</dbReference>